<dbReference type="EMBL" id="FR695868">
    <property type="protein sequence ID" value="CBX28388.1"/>
    <property type="molecule type" value="Genomic_DNA"/>
</dbReference>
<evidence type="ECO:0000313" key="2">
    <source>
        <dbReference type="EMBL" id="CBX28388.1"/>
    </source>
</evidence>
<sequence length="94" mass="10313">MFKFNKNGTALLFVIVGITMAAAIGFGMFYMTSTSTLGQASGSGMNRAYYLAMAGKDYALSNWQPNSGDFIISNTELFNLTRTSRNQEFLVKPC</sequence>
<keyword evidence="1" id="KW-0812">Transmembrane</keyword>
<keyword evidence="1" id="KW-1133">Transmembrane helix</keyword>
<keyword evidence="1" id="KW-0472">Membrane</keyword>
<dbReference type="AlphaFoldDB" id="E1YCU4"/>
<organism evidence="2">
    <name type="scientific">uncultured Desulfobacterium sp</name>
    <dbReference type="NCBI Taxonomy" id="201089"/>
    <lineage>
        <taxon>Bacteria</taxon>
        <taxon>Pseudomonadati</taxon>
        <taxon>Thermodesulfobacteriota</taxon>
        <taxon>Desulfobacteria</taxon>
        <taxon>Desulfobacterales</taxon>
        <taxon>Desulfobacteriaceae</taxon>
        <taxon>Desulfobacterium</taxon>
        <taxon>environmental samples</taxon>
    </lineage>
</organism>
<reference evidence="2" key="1">
    <citation type="journal article" date="2011" name="Environ. Microbiol.">
        <title>Genomic insights into the metabolic potential of the polycyclic aromatic hydrocarbon degrading sulfate-reducing Deltaproteobacterium N47.</title>
        <authorList>
            <person name="Bergmann F."/>
            <person name="Selesi D."/>
            <person name="Weinmaier T."/>
            <person name="Tischler P."/>
            <person name="Rattei T."/>
            <person name="Meckenstock R.U."/>
        </authorList>
    </citation>
    <scope>NUCLEOTIDE SEQUENCE</scope>
</reference>
<feature type="transmembrane region" description="Helical" evidence="1">
    <location>
        <begin position="12"/>
        <end position="31"/>
    </location>
</feature>
<protein>
    <submittedName>
        <fullName evidence="2">Uncharacterized protein</fullName>
    </submittedName>
</protein>
<name>E1YCU4_9BACT</name>
<gene>
    <name evidence="2" type="ORF">N47_G37120</name>
</gene>
<accession>E1YCU4</accession>
<evidence type="ECO:0000256" key="1">
    <source>
        <dbReference type="SAM" id="Phobius"/>
    </source>
</evidence>
<proteinExistence type="predicted"/>